<name>A0A140GT67_CLOPF</name>
<dbReference type="PATRIC" id="fig|1502.177.peg.2771"/>
<proteinExistence type="predicted"/>
<dbReference type="PIRSF" id="PIRSF002741">
    <property type="entry name" value="MppA"/>
    <property type="match status" value="1"/>
</dbReference>
<feature type="domain" description="Solute-binding protein family 5" evidence="3">
    <location>
        <begin position="112"/>
        <end position="485"/>
    </location>
</feature>
<feature type="signal peptide" evidence="2">
    <location>
        <begin position="1"/>
        <end position="20"/>
    </location>
</feature>
<dbReference type="AlphaFoldDB" id="A0A140GT67"/>
<dbReference type="OrthoDB" id="9772924at2"/>
<dbReference type="Gene3D" id="3.90.76.10">
    <property type="entry name" value="Dipeptide-binding Protein, Domain 1"/>
    <property type="match status" value="1"/>
</dbReference>
<dbReference type="Gene3D" id="3.10.105.10">
    <property type="entry name" value="Dipeptide-binding Protein, Domain 3"/>
    <property type="match status" value="1"/>
</dbReference>
<dbReference type="PROSITE" id="PS51257">
    <property type="entry name" value="PROKAR_LIPOPROTEIN"/>
    <property type="match status" value="1"/>
</dbReference>
<organism evidence="4 5">
    <name type="scientific">Clostridium perfringens</name>
    <dbReference type="NCBI Taxonomy" id="1502"/>
    <lineage>
        <taxon>Bacteria</taxon>
        <taxon>Bacillati</taxon>
        <taxon>Bacillota</taxon>
        <taxon>Clostridia</taxon>
        <taxon>Eubacteriales</taxon>
        <taxon>Clostridiaceae</taxon>
        <taxon>Clostridium</taxon>
    </lineage>
</organism>
<dbReference type="InterPro" id="IPR030678">
    <property type="entry name" value="Peptide/Ni-bd"/>
</dbReference>
<dbReference type="PANTHER" id="PTHR30290:SF81">
    <property type="entry name" value="OLIGOPEPTIDE-BINDING PROTEIN OPPA"/>
    <property type="match status" value="1"/>
</dbReference>
<dbReference type="GO" id="GO:1904680">
    <property type="term" value="F:peptide transmembrane transporter activity"/>
    <property type="evidence" value="ECO:0007669"/>
    <property type="project" value="TreeGrafter"/>
</dbReference>
<reference evidence="4 5" key="1">
    <citation type="journal article" date="2016" name="PLoS ONE">
        <title>Plasmid Characterization and Chromosome Analysis of Two netF+ Clostridium perfringens Isolates Associated with Foal and Canine Necrotizing Enteritis.</title>
        <authorList>
            <person name="Mehdizadeh Gohari I."/>
            <person name="Kropinski A.M."/>
            <person name="Weese S.J."/>
            <person name="Parreira V.R."/>
            <person name="Whitehead A.E."/>
            <person name="Boerlin P."/>
            <person name="Prescott J.F."/>
        </authorList>
    </citation>
    <scope>NUCLEOTIDE SEQUENCE [LARGE SCALE GENOMIC DNA]</scope>
    <source>
        <strain evidence="4 5">JP838</strain>
    </source>
</reference>
<dbReference type="PANTHER" id="PTHR30290">
    <property type="entry name" value="PERIPLASMIC BINDING COMPONENT OF ABC TRANSPORTER"/>
    <property type="match status" value="1"/>
</dbReference>
<dbReference type="InterPro" id="IPR000914">
    <property type="entry name" value="SBP_5_dom"/>
</dbReference>
<feature type="compositionally biased region" description="Low complexity" evidence="1">
    <location>
        <begin position="29"/>
        <end position="43"/>
    </location>
</feature>
<dbReference type="Gene3D" id="3.40.190.10">
    <property type="entry name" value="Periplasmic binding protein-like II"/>
    <property type="match status" value="1"/>
</dbReference>
<dbReference type="EMBL" id="CP010994">
    <property type="protein sequence ID" value="AMN36761.1"/>
    <property type="molecule type" value="Genomic_DNA"/>
</dbReference>
<sequence>MKRKLVILLTAGLAASMLFVACGGGANNATEGNSNGSESGGTTKDLSKPERIEASNPSALPDAAKNRTDTLIVGTTDPKGEFVPIYSSTLYDSWVNNLVFDGLIYNNEKGEAVPNVAESYEVSEDGKTYTFKLNKGIKFTNGQELTAKDVAFTFTSICDPGYDGPRMDAVSNLVGYEEYNKGDAKNVEGIKVIDDYTISFTNKNVDAAGIWNFEYGIMPESVYKFEKGNFQAVKDKLLEPVGSGAYKFVHFKPGQEVKFEKNTDYWKGEPKIPYIVMKVTNAQTLLQELMAGTVDIDRVGAKPENIDPLKQAGFLNLDLYMKNGYGYIGLNYGSDKVKDPKMRQALLYGLNREGFMQSYYQGYGQVYNSHILPTSWAYNPDVPKYEYNPEKAKELLDEAGWKDTNGNGVRDKDGVELELQWLTYTGSKYVDALIPIVQQSWEQIGVKVTPELMEFGTMMDKVNNREYDIFNGAWNLSIDPDPSGIFAISQDVPGGFNNIGWRNEEADKLLKEGKGTTNQEERKKAYAEWQLKFSEDVPYILIGDAQEMFASNSRVKGYNPSTYIDWTHDVYKLELDSNK</sequence>
<dbReference type="GO" id="GO:0042597">
    <property type="term" value="C:periplasmic space"/>
    <property type="evidence" value="ECO:0007669"/>
    <property type="project" value="UniProtKB-ARBA"/>
</dbReference>
<evidence type="ECO:0000256" key="2">
    <source>
        <dbReference type="SAM" id="SignalP"/>
    </source>
</evidence>
<feature type="region of interest" description="Disordered" evidence="1">
    <location>
        <begin position="29"/>
        <end position="71"/>
    </location>
</feature>
<evidence type="ECO:0000256" key="1">
    <source>
        <dbReference type="SAM" id="MobiDB-lite"/>
    </source>
</evidence>
<evidence type="ECO:0000259" key="3">
    <source>
        <dbReference type="Pfam" id="PF00496"/>
    </source>
</evidence>
<evidence type="ECO:0000313" key="4">
    <source>
        <dbReference type="EMBL" id="AMN36761.1"/>
    </source>
</evidence>
<gene>
    <name evidence="4" type="ORF">JFP838_13745</name>
</gene>
<dbReference type="GO" id="GO:0015833">
    <property type="term" value="P:peptide transport"/>
    <property type="evidence" value="ECO:0007669"/>
    <property type="project" value="TreeGrafter"/>
</dbReference>
<protein>
    <submittedName>
        <fullName evidence="4">Peptide ABC transporter</fullName>
    </submittedName>
</protein>
<evidence type="ECO:0000313" key="5">
    <source>
        <dbReference type="Proteomes" id="UP000070260"/>
    </source>
</evidence>
<dbReference type="GO" id="GO:0043190">
    <property type="term" value="C:ATP-binding cassette (ABC) transporter complex"/>
    <property type="evidence" value="ECO:0007669"/>
    <property type="project" value="InterPro"/>
</dbReference>
<dbReference type="RefSeq" id="WP_061429154.1">
    <property type="nucleotide sequence ID" value="NZ_CP010994.1"/>
</dbReference>
<accession>A0A140GT67</accession>
<feature type="chain" id="PRO_5038922959" evidence="2">
    <location>
        <begin position="21"/>
        <end position="579"/>
    </location>
</feature>
<dbReference type="Proteomes" id="UP000070260">
    <property type="component" value="Chromosome"/>
</dbReference>
<dbReference type="InterPro" id="IPR039424">
    <property type="entry name" value="SBP_5"/>
</dbReference>
<keyword evidence="2" id="KW-0732">Signal</keyword>
<dbReference type="Pfam" id="PF00496">
    <property type="entry name" value="SBP_bac_5"/>
    <property type="match status" value="1"/>
</dbReference>
<dbReference type="SUPFAM" id="SSF53850">
    <property type="entry name" value="Periplasmic binding protein-like II"/>
    <property type="match status" value="1"/>
</dbReference>